<dbReference type="PANTHER" id="PTHR38790">
    <property type="entry name" value="2EXR DOMAIN-CONTAINING PROTEIN-RELATED"/>
    <property type="match status" value="1"/>
</dbReference>
<dbReference type="Pfam" id="PF24864">
    <property type="entry name" value="DUF7730"/>
    <property type="match status" value="1"/>
</dbReference>
<evidence type="ECO:0000313" key="3">
    <source>
        <dbReference type="Proteomes" id="UP000224634"/>
    </source>
</evidence>
<dbReference type="InterPro" id="IPR056632">
    <property type="entry name" value="DUF7730"/>
</dbReference>
<feature type="domain" description="DUF7730" evidence="1">
    <location>
        <begin position="37"/>
        <end position="206"/>
    </location>
</feature>
<sequence length="263" mass="30141">MHVNARNEKAIKPLLAKANDQAGGASVQPVVKKRGNVSFLTLPPEIRNKIYDLIFKPNRVKILRYPVRLICGAKKKTRKLGHRFLVTGGTSLGFDDENYWCYGGKGDLNFNLLLVCRQLHFETVIYLYSMTEFVISTPKAARRFLKVVPLSSQRAINSLGIGYSTHGEPNLTEFRKYKVRADNNWARLCEQMAENFSLEQLCVRMCIRDWPIPFDLTDDWAKGPLCFMGRGIKHAKVHFTAVWHDKVKVSDAREDLERLLTLE</sequence>
<name>A0A2B7WA94_POLH7</name>
<keyword evidence="3" id="KW-1185">Reference proteome</keyword>
<dbReference type="PANTHER" id="PTHR38790:SF8">
    <property type="entry name" value="F-BOX DOMAIN-CONTAINING PROTEIN"/>
    <property type="match status" value="1"/>
</dbReference>
<comment type="caution">
    <text evidence="2">The sequence shown here is derived from an EMBL/GenBank/DDBJ whole genome shotgun (WGS) entry which is preliminary data.</text>
</comment>
<dbReference type="OrthoDB" id="4757095at2759"/>
<evidence type="ECO:0000313" key="2">
    <source>
        <dbReference type="EMBL" id="PGG96463.1"/>
    </source>
</evidence>
<dbReference type="AlphaFoldDB" id="A0A2B7WA94"/>
<proteinExistence type="predicted"/>
<gene>
    <name evidence="2" type="ORF">AJ80_09825</name>
</gene>
<dbReference type="STRING" id="1447883.A0A2B7WA94"/>
<evidence type="ECO:0000259" key="1">
    <source>
        <dbReference type="Pfam" id="PF24864"/>
    </source>
</evidence>
<dbReference type="EMBL" id="PDNA01000360">
    <property type="protein sequence ID" value="PGG96463.1"/>
    <property type="molecule type" value="Genomic_DNA"/>
</dbReference>
<protein>
    <recommendedName>
        <fullName evidence="1">DUF7730 domain-containing protein</fullName>
    </recommendedName>
</protein>
<dbReference type="Proteomes" id="UP000224634">
    <property type="component" value="Unassembled WGS sequence"/>
</dbReference>
<reference evidence="2 3" key="1">
    <citation type="submission" date="2017-10" db="EMBL/GenBank/DDBJ databases">
        <title>Comparative genomics in systemic dimorphic fungi from Ajellomycetaceae.</title>
        <authorList>
            <person name="Munoz J.F."/>
            <person name="Mcewen J.G."/>
            <person name="Clay O.K."/>
            <person name="Cuomo C.A."/>
        </authorList>
    </citation>
    <scope>NUCLEOTIDE SEQUENCE [LARGE SCALE GENOMIC DNA]</scope>
    <source>
        <strain evidence="2 3">UAMH7299</strain>
    </source>
</reference>
<organism evidence="2 3">
    <name type="scientific">Polytolypa hystricis (strain UAMH7299)</name>
    <dbReference type="NCBI Taxonomy" id="1447883"/>
    <lineage>
        <taxon>Eukaryota</taxon>
        <taxon>Fungi</taxon>
        <taxon>Dikarya</taxon>
        <taxon>Ascomycota</taxon>
        <taxon>Pezizomycotina</taxon>
        <taxon>Eurotiomycetes</taxon>
        <taxon>Eurotiomycetidae</taxon>
        <taxon>Onygenales</taxon>
        <taxon>Onygenales incertae sedis</taxon>
        <taxon>Polytolypa</taxon>
    </lineage>
</organism>
<accession>A0A2B7WA94</accession>